<dbReference type="RefSeq" id="WP_155629428.1">
    <property type="nucleotide sequence ID" value="NZ_LPEQ01000009.1"/>
</dbReference>
<proteinExistence type="predicted"/>
<reference evidence="1 2" key="1">
    <citation type="submission" date="2015-11" db="EMBL/GenBank/DDBJ databases">
        <title>Expanding the genomic diversity of Burkholderia species for the development of highly accurate diagnostics.</title>
        <authorList>
            <person name="Sahl J."/>
            <person name="Keim P."/>
            <person name="Wagner D."/>
        </authorList>
    </citation>
    <scope>NUCLEOTIDE SEQUENCE [LARGE SCALE GENOMIC DNA]</scope>
    <source>
        <strain evidence="1 2">MSMB1301WGS</strain>
    </source>
</reference>
<dbReference type="AlphaFoldDB" id="A0A125AET4"/>
<organism evidence="1 2">
    <name type="scientific">Burkholderia territorii</name>
    <dbReference type="NCBI Taxonomy" id="1503055"/>
    <lineage>
        <taxon>Bacteria</taxon>
        <taxon>Pseudomonadati</taxon>
        <taxon>Pseudomonadota</taxon>
        <taxon>Betaproteobacteria</taxon>
        <taxon>Burkholderiales</taxon>
        <taxon>Burkholderiaceae</taxon>
        <taxon>Burkholderia</taxon>
        <taxon>Burkholderia cepacia complex</taxon>
    </lineage>
</organism>
<dbReference type="EMBL" id="LPEQ01000009">
    <property type="protein sequence ID" value="KVV57966.1"/>
    <property type="molecule type" value="Genomic_DNA"/>
</dbReference>
<sequence>MTGKLPVWMSNYIDSSIESSENGMAKVSRAFLVELRNALAAPTQQPSGEVTEEQPSLTNPLTPYGMLVRALRIVSGTTLMDMAQHLGRGPAELSAIEFGRKPVRDADVVDAAHFFACAGIQSTTHALTIAARAQGGES</sequence>
<comment type="caution">
    <text evidence="1">The sequence shown here is derived from an EMBL/GenBank/DDBJ whole genome shotgun (WGS) entry which is preliminary data.</text>
</comment>
<name>A0A125AET4_9BURK</name>
<protein>
    <submittedName>
        <fullName evidence="1">Uncharacterized protein</fullName>
    </submittedName>
</protein>
<accession>A0A125AET4</accession>
<dbReference type="Proteomes" id="UP000062317">
    <property type="component" value="Unassembled WGS sequence"/>
</dbReference>
<dbReference type="Pfam" id="PF13560">
    <property type="entry name" value="HTH_31"/>
    <property type="match status" value="1"/>
</dbReference>
<dbReference type="SUPFAM" id="SSF47413">
    <property type="entry name" value="lambda repressor-like DNA-binding domains"/>
    <property type="match status" value="1"/>
</dbReference>
<gene>
    <name evidence="1" type="ORF">WT27_23850</name>
</gene>
<evidence type="ECO:0000313" key="2">
    <source>
        <dbReference type="Proteomes" id="UP000062317"/>
    </source>
</evidence>
<dbReference type="GO" id="GO:0003677">
    <property type="term" value="F:DNA binding"/>
    <property type="evidence" value="ECO:0007669"/>
    <property type="project" value="InterPro"/>
</dbReference>
<dbReference type="InterPro" id="IPR010982">
    <property type="entry name" value="Lambda_DNA-bd_dom_sf"/>
</dbReference>
<evidence type="ECO:0000313" key="1">
    <source>
        <dbReference type="EMBL" id="KVV57966.1"/>
    </source>
</evidence>
<keyword evidence="2" id="KW-1185">Reference proteome</keyword>